<sequence>MSEQQSTVDIQAPRQLVWDVLTDVQSWPEWMAEVKEVRTQTPAGGLGAEYSLSQGVPALGLPMTVRVAAFDVPERLVLEQSQAGSRTEVTYTLTSVDERTTRMHTVLSASGLTGAFNTVQGGTYTSMLEEGGTALKDRCEARV</sequence>
<dbReference type="Gene3D" id="3.30.530.20">
    <property type="match status" value="1"/>
</dbReference>
<dbReference type="Pfam" id="PF10604">
    <property type="entry name" value="Polyketide_cyc2"/>
    <property type="match status" value="1"/>
</dbReference>
<gene>
    <name evidence="1" type="ORF">MHL29_07860</name>
</gene>
<organism evidence="1 2">
    <name type="scientific">Arsenicicoccus bolidensis</name>
    <dbReference type="NCBI Taxonomy" id="229480"/>
    <lineage>
        <taxon>Bacteria</taxon>
        <taxon>Bacillati</taxon>
        <taxon>Actinomycetota</taxon>
        <taxon>Actinomycetes</taxon>
        <taxon>Micrococcales</taxon>
        <taxon>Intrasporangiaceae</taxon>
        <taxon>Arsenicicoccus</taxon>
    </lineage>
</organism>
<dbReference type="EMBL" id="JAKRCV010000019">
    <property type="protein sequence ID" value="MCG7321800.1"/>
    <property type="molecule type" value="Genomic_DNA"/>
</dbReference>
<reference evidence="1 2" key="1">
    <citation type="submission" date="2022-02" db="EMBL/GenBank/DDBJ databases">
        <title>Uncovering new skin microbiome diversity through culturing and metagenomics.</title>
        <authorList>
            <person name="Conlan S."/>
            <person name="Deming C."/>
            <person name="Nisc Comparative Sequencing Program N."/>
            <person name="Segre J.A."/>
        </authorList>
    </citation>
    <scope>NUCLEOTIDE SEQUENCE [LARGE SCALE GENOMIC DNA]</scope>
    <source>
        <strain evidence="1 2">ACRQZ</strain>
    </source>
</reference>
<protein>
    <submittedName>
        <fullName evidence="1">SRPBCC family protein</fullName>
    </submittedName>
</protein>
<dbReference type="InterPro" id="IPR023393">
    <property type="entry name" value="START-like_dom_sf"/>
</dbReference>
<evidence type="ECO:0000313" key="1">
    <source>
        <dbReference type="EMBL" id="MCG7321800.1"/>
    </source>
</evidence>
<dbReference type="SUPFAM" id="SSF55961">
    <property type="entry name" value="Bet v1-like"/>
    <property type="match status" value="1"/>
</dbReference>
<evidence type="ECO:0000313" key="2">
    <source>
        <dbReference type="Proteomes" id="UP001521931"/>
    </source>
</evidence>
<dbReference type="InterPro" id="IPR019587">
    <property type="entry name" value="Polyketide_cyclase/dehydratase"/>
</dbReference>
<dbReference type="Proteomes" id="UP001521931">
    <property type="component" value="Unassembled WGS sequence"/>
</dbReference>
<proteinExistence type="predicted"/>
<keyword evidence="2" id="KW-1185">Reference proteome</keyword>
<name>A0ABS9Q3H1_9MICO</name>
<comment type="caution">
    <text evidence="1">The sequence shown here is derived from an EMBL/GenBank/DDBJ whole genome shotgun (WGS) entry which is preliminary data.</text>
</comment>
<accession>A0ABS9Q3H1</accession>
<dbReference type="RefSeq" id="WP_029210853.1">
    <property type="nucleotide sequence ID" value="NZ_DAMCTM010000006.1"/>
</dbReference>